<comment type="catalytic activity">
    <reaction evidence="3">
        <text>DNA(n) + a 2'-deoxyribonucleoside 5'-triphosphate = DNA(n+1) + diphosphate</text>
        <dbReference type="Rhea" id="RHEA:22508"/>
        <dbReference type="Rhea" id="RHEA-COMP:17339"/>
        <dbReference type="Rhea" id="RHEA-COMP:17340"/>
        <dbReference type="ChEBI" id="CHEBI:33019"/>
        <dbReference type="ChEBI" id="CHEBI:61560"/>
        <dbReference type="ChEBI" id="CHEBI:173112"/>
        <dbReference type="EC" id="2.7.7.7"/>
    </reaction>
</comment>
<reference evidence="5 6" key="1">
    <citation type="submission" date="2023-03" db="EMBL/GenBank/DDBJ databases">
        <title>Genome sequence of Microbacterium sp. KACC 23027.</title>
        <authorList>
            <person name="Kim S."/>
            <person name="Heo J."/>
            <person name="Kwon S.-W."/>
        </authorList>
    </citation>
    <scope>NUCLEOTIDE SEQUENCE [LARGE SCALE GENOMIC DNA]</scope>
    <source>
        <strain evidence="5 6">KACC 23027</strain>
    </source>
</reference>
<evidence type="ECO:0000256" key="3">
    <source>
        <dbReference type="ARBA" id="ARBA00049244"/>
    </source>
</evidence>
<keyword evidence="6" id="KW-1185">Reference proteome</keyword>
<evidence type="ECO:0000259" key="4">
    <source>
        <dbReference type="SMART" id="SM00482"/>
    </source>
</evidence>
<name>A0ABY8C296_9MICO</name>
<dbReference type="PANTHER" id="PTHR10133">
    <property type="entry name" value="DNA POLYMERASE I"/>
    <property type="match status" value="1"/>
</dbReference>
<dbReference type="InterPro" id="IPR043502">
    <property type="entry name" value="DNA/RNA_pol_sf"/>
</dbReference>
<dbReference type="CDD" id="cd06444">
    <property type="entry name" value="DNA_pol_A"/>
    <property type="match status" value="1"/>
</dbReference>
<gene>
    <name evidence="5" type="ORF">PU630_07690</name>
</gene>
<keyword evidence="5" id="KW-0540">Nuclease</keyword>
<dbReference type="Proteomes" id="UP001214553">
    <property type="component" value="Chromosome"/>
</dbReference>
<evidence type="ECO:0000256" key="2">
    <source>
        <dbReference type="ARBA" id="ARBA00022705"/>
    </source>
</evidence>
<keyword evidence="5" id="KW-0269">Exonuclease</keyword>
<dbReference type="RefSeq" id="WP_275279776.1">
    <property type="nucleotide sequence ID" value="NZ_CP119108.1"/>
</dbReference>
<evidence type="ECO:0000313" key="6">
    <source>
        <dbReference type="Proteomes" id="UP001214553"/>
    </source>
</evidence>
<keyword evidence="5" id="KW-0378">Hydrolase</keyword>
<proteinExistence type="predicted"/>
<dbReference type="GO" id="GO:0004527">
    <property type="term" value="F:exonuclease activity"/>
    <property type="evidence" value="ECO:0007669"/>
    <property type="project" value="UniProtKB-KW"/>
</dbReference>
<accession>A0ABY8C296</accession>
<protein>
    <recommendedName>
        <fullName evidence="1">DNA-directed DNA polymerase</fullName>
        <ecNumber evidence="1">2.7.7.7</ecNumber>
    </recommendedName>
</protein>
<dbReference type="SUPFAM" id="SSF56672">
    <property type="entry name" value="DNA/RNA polymerases"/>
    <property type="match status" value="1"/>
</dbReference>
<dbReference type="Gene3D" id="3.30.70.370">
    <property type="match status" value="1"/>
</dbReference>
<dbReference type="NCBIfam" id="NF011538">
    <property type="entry name" value="PRK14975.1-1"/>
    <property type="match status" value="1"/>
</dbReference>
<dbReference type="PANTHER" id="PTHR10133:SF27">
    <property type="entry name" value="DNA POLYMERASE NU"/>
    <property type="match status" value="1"/>
</dbReference>
<evidence type="ECO:0000313" key="5">
    <source>
        <dbReference type="EMBL" id="WEG10415.1"/>
    </source>
</evidence>
<keyword evidence="2" id="KW-0235">DNA replication</keyword>
<organism evidence="5 6">
    <name type="scientific">Microbacterium horticulturae</name>
    <dbReference type="NCBI Taxonomy" id="3028316"/>
    <lineage>
        <taxon>Bacteria</taxon>
        <taxon>Bacillati</taxon>
        <taxon>Actinomycetota</taxon>
        <taxon>Actinomycetes</taxon>
        <taxon>Micrococcales</taxon>
        <taxon>Microbacteriaceae</taxon>
        <taxon>Microbacterium</taxon>
    </lineage>
</organism>
<dbReference type="InterPro" id="IPR002298">
    <property type="entry name" value="DNA_polymerase_A"/>
</dbReference>
<evidence type="ECO:0000256" key="1">
    <source>
        <dbReference type="ARBA" id="ARBA00012417"/>
    </source>
</evidence>
<dbReference type="EC" id="2.7.7.7" evidence="1"/>
<dbReference type="Pfam" id="PF00476">
    <property type="entry name" value="DNA_pol_A"/>
    <property type="match status" value="1"/>
</dbReference>
<dbReference type="EMBL" id="CP119108">
    <property type="protein sequence ID" value="WEG10415.1"/>
    <property type="molecule type" value="Genomic_DNA"/>
</dbReference>
<dbReference type="SMART" id="SM00482">
    <property type="entry name" value="POLAc"/>
    <property type="match status" value="1"/>
</dbReference>
<sequence>MTSAGAVVLGTSGEGLGFARLDAESVVVNRGAVAEDGLAAFVAGTDASRWIWSDTAHWYPRLLDAGVRVARCRDLRLCHAILRNSALVAEPDAVRAATVWDAASTAAETDAAAPPLFDLSGGAEAESVPHDVDAVVAEYRRQREAVRSAAEHGRLELLCAAESAGALVAAEMRAAGLPWDVAEHERILTEELGQRPGGGGAPRRMAELAGEVRMHLGDAQASLDAPARLLRSLHRIGVPAQSVSKWELVKYDHPVIVPLLEYRRLSRLLAANGWAWLDEWVHDGRFRPVYVPAGVVTGRWASSGGGALQIPRMLRRAVRADDGWAFVVADVAQLEPRVLAGMANDLALARAAHGRDLYAGIVDSGAVATRGEAKVAMLGAMYGATTGESGRLVPRLRRAYPRAMKLVDEAARTGERGGVVSTWLGRSSPEPSEEWVAVQRHAAGATGTAAEQARAQRSARDHGRFTRNFVVQGTAAEWALAWLGEVRSRLGALDAVPASQAALRSGPALAMRPHLAFFLHDELIVHTPRCHADAAAEIVREAAASAGRLLFGGFPIDFPLDLKIAGTAAKQ</sequence>
<feature type="domain" description="DNA-directed DNA polymerase family A palm" evidence="4">
    <location>
        <begin position="311"/>
        <end position="531"/>
    </location>
</feature>
<dbReference type="Gene3D" id="1.10.150.20">
    <property type="entry name" value="5' to 3' exonuclease, C-terminal subdomain"/>
    <property type="match status" value="1"/>
</dbReference>
<dbReference type="InterPro" id="IPR001098">
    <property type="entry name" value="DNA-dir_DNA_pol_A_palm_dom"/>
</dbReference>